<accession>A0A3N4HV98</accession>
<dbReference type="InterPro" id="IPR019442">
    <property type="entry name" value="THADA/TRM732_DUF2428"/>
</dbReference>
<protein>
    <submittedName>
        <fullName evidence="6">Uncharacterized protein</fullName>
    </submittedName>
</protein>
<feature type="domain" description="tRNA (32-2'-O)-methyltransferase regulator THADA-like TPR repeats region" evidence="4">
    <location>
        <begin position="269"/>
        <end position="579"/>
    </location>
</feature>
<dbReference type="PANTHER" id="PTHR14387">
    <property type="entry name" value="THADA/DEATH RECEPTOR INTERACTING PROTEIN"/>
    <property type="match status" value="1"/>
</dbReference>
<feature type="domain" description="tRNA (32-2'-O)-methyltransferase regulator THADA-like C-terminal TPR repeats region" evidence="5">
    <location>
        <begin position="954"/>
        <end position="1105"/>
    </location>
</feature>
<dbReference type="InterPro" id="IPR056843">
    <property type="entry name" value="THADA-like_TPR"/>
</dbReference>
<evidence type="ECO:0000256" key="1">
    <source>
        <dbReference type="ARBA" id="ARBA00010409"/>
    </source>
</evidence>
<proteinExistence type="inferred from homology"/>
<dbReference type="STRING" id="1160509.A0A3N4HV98"/>
<dbReference type="Pfam" id="PF25150">
    <property type="entry name" value="TPR_Trm732"/>
    <property type="match status" value="1"/>
</dbReference>
<reference evidence="6 7" key="1">
    <citation type="journal article" date="2018" name="Nat. Ecol. Evol.">
        <title>Pezizomycetes genomes reveal the molecular basis of ectomycorrhizal truffle lifestyle.</title>
        <authorList>
            <person name="Murat C."/>
            <person name="Payen T."/>
            <person name="Noel B."/>
            <person name="Kuo A."/>
            <person name="Morin E."/>
            <person name="Chen J."/>
            <person name="Kohler A."/>
            <person name="Krizsan K."/>
            <person name="Balestrini R."/>
            <person name="Da Silva C."/>
            <person name="Montanini B."/>
            <person name="Hainaut M."/>
            <person name="Levati E."/>
            <person name="Barry K.W."/>
            <person name="Belfiori B."/>
            <person name="Cichocki N."/>
            <person name="Clum A."/>
            <person name="Dockter R.B."/>
            <person name="Fauchery L."/>
            <person name="Guy J."/>
            <person name="Iotti M."/>
            <person name="Le Tacon F."/>
            <person name="Lindquist E.A."/>
            <person name="Lipzen A."/>
            <person name="Malagnac F."/>
            <person name="Mello A."/>
            <person name="Molinier V."/>
            <person name="Miyauchi S."/>
            <person name="Poulain J."/>
            <person name="Riccioni C."/>
            <person name="Rubini A."/>
            <person name="Sitrit Y."/>
            <person name="Splivallo R."/>
            <person name="Traeger S."/>
            <person name="Wang M."/>
            <person name="Zifcakova L."/>
            <person name="Wipf D."/>
            <person name="Zambonelli A."/>
            <person name="Paolocci F."/>
            <person name="Nowrousian M."/>
            <person name="Ottonello S."/>
            <person name="Baldrian P."/>
            <person name="Spatafora J.W."/>
            <person name="Henrissat B."/>
            <person name="Nagy L.G."/>
            <person name="Aury J.M."/>
            <person name="Wincker P."/>
            <person name="Grigoriev I.V."/>
            <person name="Bonfante P."/>
            <person name="Martin F.M."/>
        </authorList>
    </citation>
    <scope>NUCLEOTIDE SEQUENCE [LARGE SCALE GENOMIC DNA]</scope>
    <source>
        <strain evidence="6 7">RN42</strain>
    </source>
</reference>
<dbReference type="OrthoDB" id="73997at2759"/>
<evidence type="ECO:0000313" key="6">
    <source>
        <dbReference type="EMBL" id="RPA77762.1"/>
    </source>
</evidence>
<dbReference type="EMBL" id="ML119721">
    <property type="protein sequence ID" value="RPA77762.1"/>
    <property type="molecule type" value="Genomic_DNA"/>
</dbReference>
<evidence type="ECO:0000256" key="2">
    <source>
        <dbReference type="ARBA" id="ARBA00022694"/>
    </source>
</evidence>
<evidence type="ECO:0000259" key="3">
    <source>
        <dbReference type="Pfam" id="PF10350"/>
    </source>
</evidence>
<comment type="similarity">
    <text evidence="1">Belongs to the THADA family.</text>
</comment>
<keyword evidence="2" id="KW-0819">tRNA processing</keyword>
<evidence type="ECO:0000259" key="5">
    <source>
        <dbReference type="Pfam" id="PF25151"/>
    </source>
</evidence>
<sequence>MSDSITSTSPQLVFNSNQVQSIHNALLAHDTGSWDAPVLPDVPTISKTAFNILIDTINSHEVGLEARTEACRLLSAWLSKAVAQKKNPSPATSPETNFNLANVISQASTGKFSVWDRIFDIFLTFFEDSPSSLTKALRELLLALVVSYPHVRRDEDLPYTGFYQQLASTLLEKFFEKRHNGGSKVSFFTLEVLVRAHEGRGHVSAQFMIETYGRFKSGGEKPDLIKDLLFQMRDRMLAPSASKLLVALLERRRTELGHTKKEEFVDPNWTQLWREPLKHALREEHARLHILLYMLPAFLKICGAAAYTDFMEGWGLERVGDHHELTVLTDLVPILVCLRAGKQAGYVQDGVHIKSPREASKNHIILKAEALGPLIGHRDDSVALSAMTLLVASTAITAPMSPDAFELLKKSFLHLHGHQNAEFRNQFVVIIRDFAQRLAGSSVYLTKELEKLDKAIKATSVEYKDKRSALQELASETNDRLIATEQFVVWYVKFLFSLLETGRGHAQVTTALRILKMLMQTGLDKEFFDPSTKLDVKTNKTVNVLKGNPIVWPFQVTIGTESNLRWVLETLFNRYEDARLLAGEILCNASKSPWKTPEQTEEYVINAFNRMIKSGRARDADGFAQLALVLSYLAARNDETLPASIFGVTIFNTGNAVAVIDWLYNLLEEQFLAQAKVKLTEAVAKKPMHGVISAIRTCITNGPTSEGDAASEWRPVCKSLLNSCGTIWEIVSPVLCDVAPEGFTLDEEEDGNSPDTQSIMSYSWRAIKESSALISAVLTKKIDDQVLLDREEFIKGGSILLSGLADIRHRGAFSAISPSYIAVCETCFQSYDTDIQVLPEVWLMDNISLVVKKSANITRRSAGIPMLVTGTLAVEVDPGRPLLEKTYNKLREIASEPVDGHENIDQALLPQVHALNCIKALFTDSRTSARSKKFLGDGLDLAIQCFRSPVWPIRNCGIMLYTALINRLFGTTKSRNVFAATSGLHTTKSFFSKYPGIRNTLQENLEKEIQSYNETGRLNAEMLFPALALLSRLDCSPEFAEMAPFEPLIRDCMKNKNMRIRFAAAKALTAMIETDYILPEIADSLSCNIDHQNYLHGRLLGVQALIRRSFPRLVEFIGAKEAAEKVAELLFDGFTPLVRLNPCPITAGEMLQTCYEFAHQHDLKNFWGSSVSDDQWDIVREATGKLRTLMKEVADYQLETYFKDGVKSPPAVGSDFYFNILAQVIIKSGLFLQASAYLQKHAGGKKQDVLAFKLLEYLAESSLDFEKEEKERLAAFLWSECVSSSCQKTQLGAANVLVKLTQDGNINFSKNPLADLGVINELYSNSPVEPLREALLILTGTLLAQVLEDKDIEVTSKALELNQAAYLLEWTVLDSESWDTRYSVLEALRRLEPLLRANLDLKGKSAIEAITEDGSEEPETLTPEHYLPLYRLLNDFLHDDDEDIRFLASDVAQSILAIPIPQIPLEASSALLSRVARIPSPQGALQALVLERLTSLSPMDISNLIYETKQNATVLFVKEKQNLFIQQADTFASLLRLSTESVTKPTDEQRSQLRTYIQSALEPLLREIRVNRKSALLADVANDEDLWLLGVRLCRCIELSSVWDSQAGDLDGLAEVTKEWEAMRKAVADMGSAVWTALVDGTEVAGQGGWKKAVRELELR</sequence>
<dbReference type="Pfam" id="PF10350">
    <property type="entry name" value="DUF2428"/>
    <property type="match status" value="1"/>
</dbReference>
<dbReference type="InterPro" id="IPR056842">
    <property type="entry name" value="THADA-like_TPR_C"/>
</dbReference>
<dbReference type="InterPro" id="IPR016024">
    <property type="entry name" value="ARM-type_fold"/>
</dbReference>
<dbReference type="Proteomes" id="UP000275078">
    <property type="component" value="Unassembled WGS sequence"/>
</dbReference>
<dbReference type="InterPro" id="IPR051954">
    <property type="entry name" value="tRNA_methyltransferase_THADA"/>
</dbReference>
<evidence type="ECO:0000259" key="4">
    <source>
        <dbReference type="Pfam" id="PF25150"/>
    </source>
</evidence>
<dbReference type="GO" id="GO:0030488">
    <property type="term" value="P:tRNA methylation"/>
    <property type="evidence" value="ECO:0007669"/>
    <property type="project" value="TreeGrafter"/>
</dbReference>
<evidence type="ECO:0000313" key="7">
    <source>
        <dbReference type="Proteomes" id="UP000275078"/>
    </source>
</evidence>
<dbReference type="GO" id="GO:0005829">
    <property type="term" value="C:cytosol"/>
    <property type="evidence" value="ECO:0007669"/>
    <property type="project" value="TreeGrafter"/>
</dbReference>
<dbReference type="Pfam" id="PF25151">
    <property type="entry name" value="TPR_Trm732_C"/>
    <property type="match status" value="1"/>
</dbReference>
<name>A0A3N4HV98_ASCIM</name>
<keyword evidence="7" id="KW-1185">Reference proteome</keyword>
<organism evidence="6 7">
    <name type="scientific">Ascobolus immersus RN42</name>
    <dbReference type="NCBI Taxonomy" id="1160509"/>
    <lineage>
        <taxon>Eukaryota</taxon>
        <taxon>Fungi</taxon>
        <taxon>Dikarya</taxon>
        <taxon>Ascomycota</taxon>
        <taxon>Pezizomycotina</taxon>
        <taxon>Pezizomycetes</taxon>
        <taxon>Pezizales</taxon>
        <taxon>Ascobolaceae</taxon>
        <taxon>Ascobolus</taxon>
    </lineage>
</organism>
<feature type="domain" description="DUF2428" evidence="3">
    <location>
        <begin position="716"/>
        <end position="951"/>
    </location>
</feature>
<gene>
    <name evidence="6" type="ORF">BJ508DRAFT_378707</name>
</gene>
<dbReference type="SUPFAM" id="SSF48371">
    <property type="entry name" value="ARM repeat"/>
    <property type="match status" value="3"/>
</dbReference>
<dbReference type="Pfam" id="PF26523">
    <property type="entry name" value="Trm732_C"/>
    <property type="match status" value="1"/>
</dbReference>
<dbReference type="PANTHER" id="PTHR14387:SF0">
    <property type="entry name" value="DUF2428 DOMAIN-CONTAINING PROTEIN"/>
    <property type="match status" value="1"/>
</dbReference>